<reference evidence="3" key="1">
    <citation type="submission" date="2016-01" db="EMBL/GenBank/DDBJ databases">
        <authorList>
            <person name="Peeters Charlotte."/>
        </authorList>
    </citation>
    <scope>NUCLEOTIDE SEQUENCE [LARGE SCALE GENOMIC DNA]</scope>
</reference>
<accession>A0A158CKS7</accession>
<dbReference type="AlphaFoldDB" id="A0A158CKS7"/>
<dbReference type="OrthoDB" id="9134856at2"/>
<dbReference type="Proteomes" id="UP000054624">
    <property type="component" value="Unassembled WGS sequence"/>
</dbReference>
<organism evidence="2 3">
    <name type="scientific">Caballeronia temeraria</name>
    <dbReference type="NCBI Taxonomy" id="1777137"/>
    <lineage>
        <taxon>Bacteria</taxon>
        <taxon>Pseudomonadati</taxon>
        <taxon>Pseudomonadota</taxon>
        <taxon>Betaproteobacteria</taxon>
        <taxon>Burkholderiales</taxon>
        <taxon>Burkholderiaceae</taxon>
        <taxon>Caballeronia</taxon>
    </lineage>
</organism>
<feature type="compositionally biased region" description="Polar residues" evidence="1">
    <location>
        <begin position="26"/>
        <end position="44"/>
    </location>
</feature>
<dbReference type="EMBL" id="FCOI02000025">
    <property type="protein sequence ID" value="SAK82974.1"/>
    <property type="molecule type" value="Genomic_DNA"/>
</dbReference>
<sequence>MNVTSPSTHHTTQASSHTLPIKRSTDTPTVESGTPAATTPQSNPAHLGNHVDTTA</sequence>
<name>A0A158CKS7_9BURK</name>
<gene>
    <name evidence="2" type="ORF">AWB76_05686</name>
</gene>
<proteinExistence type="predicted"/>
<evidence type="ECO:0000256" key="1">
    <source>
        <dbReference type="SAM" id="MobiDB-lite"/>
    </source>
</evidence>
<dbReference type="STRING" id="1777137.AWB76_05686"/>
<evidence type="ECO:0000313" key="2">
    <source>
        <dbReference type="EMBL" id="SAK82974.1"/>
    </source>
</evidence>
<feature type="compositionally biased region" description="Low complexity" evidence="1">
    <location>
        <begin position="1"/>
        <end position="18"/>
    </location>
</feature>
<feature type="region of interest" description="Disordered" evidence="1">
    <location>
        <begin position="1"/>
        <end position="55"/>
    </location>
</feature>
<keyword evidence="3" id="KW-1185">Reference proteome</keyword>
<dbReference type="RefSeq" id="WP_157696233.1">
    <property type="nucleotide sequence ID" value="NZ_FCOI02000025.1"/>
</dbReference>
<protein>
    <submittedName>
        <fullName evidence="2">Uncharacterized protein</fullName>
    </submittedName>
</protein>
<evidence type="ECO:0000313" key="3">
    <source>
        <dbReference type="Proteomes" id="UP000054624"/>
    </source>
</evidence>